<keyword evidence="3" id="KW-1185">Reference proteome</keyword>
<dbReference type="SUPFAM" id="SSF55797">
    <property type="entry name" value="PR-1-like"/>
    <property type="match status" value="1"/>
</dbReference>
<name>A0A1Z5JM89_FISSO</name>
<dbReference type="OrthoDB" id="46731at2759"/>
<evidence type="ECO:0000313" key="2">
    <source>
        <dbReference type="EMBL" id="GAX15104.1"/>
    </source>
</evidence>
<comment type="caution">
    <text evidence="2">The sequence shown here is derived from an EMBL/GenBank/DDBJ whole genome shotgun (WGS) entry which is preliminary data.</text>
</comment>
<dbReference type="Pfam" id="PF00188">
    <property type="entry name" value="CAP"/>
    <property type="match status" value="1"/>
</dbReference>
<dbReference type="EMBL" id="BDSP01000087">
    <property type="protein sequence ID" value="GAX15104.1"/>
    <property type="molecule type" value="Genomic_DNA"/>
</dbReference>
<sequence>MVKLSAPQDDVKYVEGVCISMYPSSSTLSELWTESDADDASSLSLCGSHGALSWKSSADIDPAERIPALVLAPESEETVENEVALLGKIMERSRHLPGTSHYASNHIMVNKERTKRVTAPLVRLHELDELARRQAQRMADQSELFHSFPGEIQMNFHRPSRRFGENVARGVSIHDIHNEMMRNRADRNNILDRRFTNMGMGSARGLDGNLYLCQIFRG</sequence>
<accession>A0A1Z5JM89</accession>
<dbReference type="Gene3D" id="3.40.33.10">
    <property type="entry name" value="CAP"/>
    <property type="match status" value="1"/>
</dbReference>
<evidence type="ECO:0000313" key="3">
    <source>
        <dbReference type="Proteomes" id="UP000198406"/>
    </source>
</evidence>
<evidence type="ECO:0000259" key="1">
    <source>
        <dbReference type="Pfam" id="PF00188"/>
    </source>
</evidence>
<gene>
    <name evidence="2" type="ORF">FisN_12Lu385</name>
</gene>
<dbReference type="CDD" id="cd05379">
    <property type="entry name" value="CAP_bacterial"/>
    <property type="match status" value="1"/>
</dbReference>
<dbReference type="InParanoid" id="A0A1Z5JM89"/>
<dbReference type="AlphaFoldDB" id="A0A1Z5JM89"/>
<dbReference type="InterPro" id="IPR035940">
    <property type="entry name" value="CAP_sf"/>
</dbReference>
<dbReference type="Proteomes" id="UP000198406">
    <property type="component" value="Unassembled WGS sequence"/>
</dbReference>
<protein>
    <recommendedName>
        <fullName evidence="1">SCP domain-containing protein</fullName>
    </recommendedName>
</protein>
<dbReference type="PANTHER" id="PTHR31157">
    <property type="entry name" value="SCP DOMAIN-CONTAINING PROTEIN"/>
    <property type="match status" value="1"/>
</dbReference>
<feature type="domain" description="SCP" evidence="1">
    <location>
        <begin position="108"/>
        <end position="215"/>
    </location>
</feature>
<dbReference type="InterPro" id="IPR014044">
    <property type="entry name" value="CAP_dom"/>
</dbReference>
<reference evidence="2 3" key="1">
    <citation type="journal article" date="2015" name="Plant Cell">
        <title>Oil accumulation by the oleaginous diatom Fistulifera solaris as revealed by the genome and transcriptome.</title>
        <authorList>
            <person name="Tanaka T."/>
            <person name="Maeda Y."/>
            <person name="Veluchamy A."/>
            <person name="Tanaka M."/>
            <person name="Abida H."/>
            <person name="Marechal E."/>
            <person name="Bowler C."/>
            <person name="Muto M."/>
            <person name="Sunaga Y."/>
            <person name="Tanaka M."/>
            <person name="Yoshino T."/>
            <person name="Taniguchi T."/>
            <person name="Fukuda Y."/>
            <person name="Nemoto M."/>
            <person name="Matsumoto M."/>
            <person name="Wong P.S."/>
            <person name="Aburatani S."/>
            <person name="Fujibuchi W."/>
        </authorList>
    </citation>
    <scope>NUCLEOTIDE SEQUENCE [LARGE SCALE GENOMIC DNA]</scope>
    <source>
        <strain evidence="2 3">JPCC DA0580</strain>
    </source>
</reference>
<proteinExistence type="predicted"/>
<dbReference type="PANTHER" id="PTHR31157:SF1">
    <property type="entry name" value="SCP DOMAIN-CONTAINING PROTEIN"/>
    <property type="match status" value="1"/>
</dbReference>
<organism evidence="2 3">
    <name type="scientific">Fistulifera solaris</name>
    <name type="common">Oleaginous diatom</name>
    <dbReference type="NCBI Taxonomy" id="1519565"/>
    <lineage>
        <taxon>Eukaryota</taxon>
        <taxon>Sar</taxon>
        <taxon>Stramenopiles</taxon>
        <taxon>Ochrophyta</taxon>
        <taxon>Bacillariophyta</taxon>
        <taxon>Bacillariophyceae</taxon>
        <taxon>Bacillariophycidae</taxon>
        <taxon>Naviculales</taxon>
        <taxon>Naviculaceae</taxon>
        <taxon>Fistulifera</taxon>
    </lineage>
</organism>